<keyword evidence="1" id="KW-0472">Membrane</keyword>
<comment type="caution">
    <text evidence="2">The sequence shown here is derived from an EMBL/GenBank/DDBJ whole genome shotgun (WGS) entry which is preliminary data.</text>
</comment>
<keyword evidence="1" id="KW-1133">Transmembrane helix</keyword>
<dbReference type="EMBL" id="JBHUDH010000063">
    <property type="protein sequence ID" value="MFD1526058.1"/>
    <property type="molecule type" value="Genomic_DNA"/>
</dbReference>
<organism evidence="2 3">
    <name type="scientific">Halolamina salina</name>
    <dbReference type="NCBI Taxonomy" id="1220023"/>
    <lineage>
        <taxon>Archaea</taxon>
        <taxon>Methanobacteriati</taxon>
        <taxon>Methanobacteriota</taxon>
        <taxon>Stenosarchaea group</taxon>
        <taxon>Halobacteria</taxon>
        <taxon>Halobacteriales</taxon>
        <taxon>Haloferacaceae</taxon>
    </lineage>
</organism>
<evidence type="ECO:0000256" key="1">
    <source>
        <dbReference type="SAM" id="Phobius"/>
    </source>
</evidence>
<accession>A0ABD6B5Q3</accession>
<sequence length="83" mass="8531">MRLGLLETVGVAGSLVFAIPLGIYAAERLLGGDLVVGGAFLGVAMLMVLLPKYLTTPGDLPGMAAERAVEGVVSDPTESDEEE</sequence>
<evidence type="ECO:0000313" key="3">
    <source>
        <dbReference type="Proteomes" id="UP001597111"/>
    </source>
</evidence>
<gene>
    <name evidence="2" type="ORF">ACFR9S_07045</name>
</gene>
<feature type="transmembrane region" description="Helical" evidence="1">
    <location>
        <begin position="34"/>
        <end position="54"/>
    </location>
</feature>
<protein>
    <submittedName>
        <fullName evidence="2">Uncharacterized protein</fullName>
    </submittedName>
</protein>
<evidence type="ECO:0000313" key="2">
    <source>
        <dbReference type="EMBL" id="MFD1526058.1"/>
    </source>
</evidence>
<proteinExistence type="predicted"/>
<dbReference type="Proteomes" id="UP001597111">
    <property type="component" value="Unassembled WGS sequence"/>
</dbReference>
<dbReference type="RefSeq" id="WP_379731875.1">
    <property type="nucleotide sequence ID" value="NZ_JBHSWZ010000158.1"/>
</dbReference>
<keyword evidence="1" id="KW-0812">Transmembrane</keyword>
<dbReference type="InterPro" id="IPR055955">
    <property type="entry name" value="DUF7533"/>
</dbReference>
<dbReference type="AlphaFoldDB" id="A0ABD6B5Q3"/>
<keyword evidence="3" id="KW-1185">Reference proteome</keyword>
<reference evidence="2 3" key="1">
    <citation type="journal article" date="2019" name="Int. J. Syst. Evol. Microbiol.">
        <title>The Global Catalogue of Microorganisms (GCM) 10K type strain sequencing project: providing services to taxonomists for standard genome sequencing and annotation.</title>
        <authorList>
            <consortium name="The Broad Institute Genomics Platform"/>
            <consortium name="The Broad Institute Genome Sequencing Center for Infectious Disease"/>
            <person name="Wu L."/>
            <person name="Ma J."/>
        </authorList>
    </citation>
    <scope>NUCLEOTIDE SEQUENCE [LARGE SCALE GENOMIC DNA]</scope>
    <source>
        <strain evidence="2 3">CGMCC 1.12285</strain>
    </source>
</reference>
<dbReference type="Pfam" id="PF24377">
    <property type="entry name" value="DUF7533"/>
    <property type="match status" value="1"/>
</dbReference>
<name>A0ABD6B5Q3_9EURY</name>